<comment type="subcellular location">
    <subcellularLocation>
        <location evidence="1">Cell envelope</location>
    </subcellularLocation>
</comment>
<organism evidence="6 7">
    <name type="scientific">Brevundimonas subvibrioides</name>
    <dbReference type="NCBI Taxonomy" id="74313"/>
    <lineage>
        <taxon>Bacteria</taxon>
        <taxon>Pseudomonadati</taxon>
        <taxon>Pseudomonadota</taxon>
        <taxon>Alphaproteobacteria</taxon>
        <taxon>Caulobacterales</taxon>
        <taxon>Caulobacteraceae</taxon>
        <taxon>Brevundimonas</taxon>
    </lineage>
</organism>
<keyword evidence="2 3" id="KW-0175">Coiled coil</keyword>
<dbReference type="SUPFAM" id="SSF111369">
    <property type="entry name" value="HlyD-like secretion proteins"/>
    <property type="match status" value="1"/>
</dbReference>
<evidence type="ECO:0000313" key="7">
    <source>
        <dbReference type="Proteomes" id="UP000216147"/>
    </source>
</evidence>
<dbReference type="AlphaFoldDB" id="A0A258HKT4"/>
<dbReference type="Gene3D" id="1.10.287.470">
    <property type="entry name" value="Helix hairpin bin"/>
    <property type="match status" value="1"/>
</dbReference>
<feature type="coiled-coil region" evidence="3">
    <location>
        <begin position="106"/>
        <end position="147"/>
    </location>
</feature>
<dbReference type="Gene3D" id="2.40.420.20">
    <property type="match status" value="1"/>
</dbReference>
<feature type="domain" description="Multidrug resistance protein MdtA-like alpha-helical hairpin" evidence="4">
    <location>
        <begin position="122"/>
        <end position="186"/>
    </location>
</feature>
<dbReference type="InterPro" id="IPR058637">
    <property type="entry name" value="YknX-like_C"/>
</dbReference>
<evidence type="ECO:0000259" key="4">
    <source>
        <dbReference type="Pfam" id="PF25876"/>
    </source>
</evidence>
<feature type="domain" description="YknX-like C-terminal permuted SH3-like" evidence="5">
    <location>
        <begin position="333"/>
        <end position="400"/>
    </location>
</feature>
<dbReference type="EMBL" id="NCEQ01000005">
    <property type="protein sequence ID" value="OYX57591.1"/>
    <property type="molecule type" value="Genomic_DNA"/>
</dbReference>
<sequence length="408" mass="43841">MRIHRFSLNFRTLFWFAAALALAALLVFAFRPRPVLVDLGEINRGPLTVAVRDEARTRVHDIYVVSAPVSGRLLRIGNRAGERVTAGAVIAVMQPGPPTFIDERSRREIEASVRSAEAALDLARAELERAEAQLAHARIEAERTETLFAANVASQSALDRARLDLRTANAAVGNARAGISVRQANLEAVRVGLIEPAAASPDGRTVTLRAPVAGRVLRVLQESEGVLPQGAPVMEIGDPGQLELVAELLSSDAARIVVGAPAVIDAWGDGPPVRGRVRLVEPYGFLKVSALGVEEQRVRVIIDPVDPPAAWGAVGHGYRVEAAVTVWQAEEVVRVPVAALFRDRGQWAVFRVEGGTARLRRVEIGHNNGELAEVRSGLRPGDRVVLHPGQSIADGGSVRVRPSSSHRD</sequence>
<evidence type="ECO:0000256" key="2">
    <source>
        <dbReference type="ARBA" id="ARBA00023054"/>
    </source>
</evidence>
<dbReference type="InterPro" id="IPR058624">
    <property type="entry name" value="MdtA-like_HH"/>
</dbReference>
<evidence type="ECO:0000256" key="3">
    <source>
        <dbReference type="SAM" id="Coils"/>
    </source>
</evidence>
<dbReference type="PANTHER" id="PTHR32347:SF29">
    <property type="entry name" value="UPF0194 MEMBRANE PROTEIN YBHG"/>
    <property type="match status" value="1"/>
</dbReference>
<protein>
    <recommendedName>
        <fullName evidence="8">Efflux transporter periplasmic adaptor subunit</fullName>
    </recommendedName>
</protein>
<gene>
    <name evidence="6" type="ORF">B7Y86_05495</name>
</gene>
<evidence type="ECO:0000256" key="1">
    <source>
        <dbReference type="ARBA" id="ARBA00004196"/>
    </source>
</evidence>
<name>A0A258HKT4_9CAUL</name>
<dbReference type="Pfam" id="PF25989">
    <property type="entry name" value="YknX_C"/>
    <property type="match status" value="1"/>
</dbReference>
<comment type="caution">
    <text evidence="6">The sequence shown here is derived from an EMBL/GenBank/DDBJ whole genome shotgun (WGS) entry which is preliminary data.</text>
</comment>
<evidence type="ECO:0000259" key="5">
    <source>
        <dbReference type="Pfam" id="PF25989"/>
    </source>
</evidence>
<dbReference type="Proteomes" id="UP000216147">
    <property type="component" value="Unassembled WGS sequence"/>
</dbReference>
<accession>A0A258HKT4</accession>
<evidence type="ECO:0000313" key="6">
    <source>
        <dbReference type="EMBL" id="OYX57591.1"/>
    </source>
</evidence>
<dbReference type="Pfam" id="PF25876">
    <property type="entry name" value="HH_MFP_RND"/>
    <property type="match status" value="1"/>
</dbReference>
<dbReference type="Gene3D" id="2.40.50.100">
    <property type="match status" value="1"/>
</dbReference>
<proteinExistence type="predicted"/>
<dbReference type="PANTHER" id="PTHR32347">
    <property type="entry name" value="EFFLUX SYSTEM COMPONENT YKNX-RELATED"/>
    <property type="match status" value="1"/>
</dbReference>
<evidence type="ECO:0008006" key="8">
    <source>
        <dbReference type="Google" id="ProtNLM"/>
    </source>
</evidence>
<reference evidence="6 7" key="1">
    <citation type="submission" date="2017-03" db="EMBL/GenBank/DDBJ databases">
        <title>Lifting the veil on microbial sulfur biogeochemistry in mining wastewaters.</title>
        <authorList>
            <person name="Kantor R.S."/>
            <person name="Colenbrander Nelson T."/>
            <person name="Marshall S."/>
            <person name="Bennett D."/>
            <person name="Apte S."/>
            <person name="Camacho D."/>
            <person name="Thomas B.C."/>
            <person name="Warren L.A."/>
            <person name="Banfield J.F."/>
        </authorList>
    </citation>
    <scope>NUCLEOTIDE SEQUENCE [LARGE SCALE GENOMIC DNA]</scope>
    <source>
        <strain evidence="6">32-68-21</strain>
    </source>
</reference>
<dbReference type="InterPro" id="IPR050465">
    <property type="entry name" value="UPF0194_transport"/>
</dbReference>
<dbReference type="GO" id="GO:0030313">
    <property type="term" value="C:cell envelope"/>
    <property type="evidence" value="ECO:0007669"/>
    <property type="project" value="UniProtKB-SubCell"/>
</dbReference>